<evidence type="ECO:0000313" key="3">
    <source>
        <dbReference type="EMBL" id="SFJ24043.1"/>
    </source>
</evidence>
<dbReference type="AlphaFoldDB" id="A0A1I3PRD9"/>
<name>A0A1I3PRD9_9BACL</name>
<keyword evidence="4" id="KW-1185">Reference proteome</keyword>
<feature type="compositionally biased region" description="Basic and acidic residues" evidence="1">
    <location>
        <begin position="14"/>
        <end position="28"/>
    </location>
</feature>
<gene>
    <name evidence="3" type="ORF">SAMN05421852_10685</name>
</gene>
<organism evidence="3 4">
    <name type="scientific">Thermoflavimicrobium dichotomicum</name>
    <dbReference type="NCBI Taxonomy" id="46223"/>
    <lineage>
        <taxon>Bacteria</taxon>
        <taxon>Bacillati</taxon>
        <taxon>Bacillota</taxon>
        <taxon>Bacilli</taxon>
        <taxon>Bacillales</taxon>
        <taxon>Thermoactinomycetaceae</taxon>
        <taxon>Thermoflavimicrobium</taxon>
    </lineage>
</organism>
<sequence>MSRDVGQSWSKLYGDAHETAPHQPKAEKDMDLYNNAKGRALTSLGSDVSNTYLANKCKSLIDTHKLKRLVPRPGWTP</sequence>
<evidence type="ECO:0000256" key="1">
    <source>
        <dbReference type="SAM" id="MobiDB-lite"/>
    </source>
</evidence>
<feature type="domain" description="DUF6973" evidence="2">
    <location>
        <begin position="3"/>
        <end position="62"/>
    </location>
</feature>
<proteinExistence type="predicted"/>
<dbReference type="InterPro" id="IPR054246">
    <property type="entry name" value="DUF6973"/>
</dbReference>
<dbReference type="EMBL" id="FORR01000006">
    <property type="protein sequence ID" value="SFJ24043.1"/>
    <property type="molecule type" value="Genomic_DNA"/>
</dbReference>
<evidence type="ECO:0000259" key="2">
    <source>
        <dbReference type="Pfam" id="PF22322"/>
    </source>
</evidence>
<dbReference type="OrthoDB" id="1187707at2"/>
<accession>A0A1I3PRD9</accession>
<reference evidence="3 4" key="1">
    <citation type="submission" date="2016-10" db="EMBL/GenBank/DDBJ databases">
        <authorList>
            <person name="de Groot N.N."/>
        </authorList>
    </citation>
    <scope>NUCLEOTIDE SEQUENCE [LARGE SCALE GENOMIC DNA]</scope>
    <source>
        <strain evidence="3 4">DSM 44778</strain>
    </source>
</reference>
<dbReference type="Proteomes" id="UP000199545">
    <property type="component" value="Unassembled WGS sequence"/>
</dbReference>
<feature type="region of interest" description="Disordered" evidence="1">
    <location>
        <begin position="1"/>
        <end position="28"/>
    </location>
</feature>
<dbReference type="Pfam" id="PF22322">
    <property type="entry name" value="DUF6973"/>
    <property type="match status" value="1"/>
</dbReference>
<feature type="compositionally biased region" description="Polar residues" evidence="1">
    <location>
        <begin position="1"/>
        <end position="10"/>
    </location>
</feature>
<evidence type="ECO:0000313" key="4">
    <source>
        <dbReference type="Proteomes" id="UP000199545"/>
    </source>
</evidence>
<protein>
    <recommendedName>
        <fullName evidence="2">DUF6973 domain-containing protein</fullName>
    </recommendedName>
</protein>